<dbReference type="Gene3D" id="1.25.10.10">
    <property type="entry name" value="Leucine-rich Repeat Variant"/>
    <property type="match status" value="1"/>
</dbReference>
<feature type="compositionally biased region" description="Polar residues" evidence="6">
    <location>
        <begin position="2208"/>
        <end position="2219"/>
    </location>
</feature>
<gene>
    <name evidence="9" type="ORF">GOODEAATRI_009580</name>
</gene>
<dbReference type="Pfam" id="PF18797">
    <property type="entry name" value="APC_rep"/>
    <property type="match status" value="1"/>
</dbReference>
<evidence type="ECO:0000256" key="2">
    <source>
        <dbReference type="ARBA" id="ARBA00022687"/>
    </source>
</evidence>
<feature type="region of interest" description="Disordered" evidence="6">
    <location>
        <begin position="1236"/>
        <end position="1256"/>
    </location>
</feature>
<dbReference type="SUPFAM" id="SSF48371">
    <property type="entry name" value="ARM repeat"/>
    <property type="match status" value="1"/>
</dbReference>
<dbReference type="PANTHER" id="PTHR12607:SF3">
    <property type="entry name" value="ADENOMATOUS POLYPOSIS COLI PROTEIN 2"/>
    <property type="match status" value="1"/>
</dbReference>
<dbReference type="InterPro" id="IPR000225">
    <property type="entry name" value="Armadillo"/>
</dbReference>
<feature type="compositionally biased region" description="Acidic residues" evidence="6">
    <location>
        <begin position="1833"/>
        <end position="1845"/>
    </location>
</feature>
<evidence type="ECO:0000256" key="5">
    <source>
        <dbReference type="PROSITE-ProRule" id="PRU00259"/>
    </source>
</evidence>
<feature type="region of interest" description="Disordered" evidence="6">
    <location>
        <begin position="2140"/>
        <end position="2164"/>
    </location>
</feature>
<feature type="compositionally biased region" description="Polar residues" evidence="6">
    <location>
        <begin position="290"/>
        <end position="299"/>
    </location>
</feature>
<dbReference type="SMART" id="SM00185">
    <property type="entry name" value="ARM"/>
    <property type="match status" value="5"/>
</dbReference>
<dbReference type="EMBL" id="JAHRIO010040520">
    <property type="protein sequence ID" value="MEQ2171331.1"/>
    <property type="molecule type" value="Genomic_DNA"/>
</dbReference>
<keyword evidence="2" id="KW-0879">Wnt signaling pathway</keyword>
<feature type="compositionally biased region" description="Basic and acidic residues" evidence="6">
    <location>
        <begin position="1818"/>
        <end position="1832"/>
    </location>
</feature>
<evidence type="ECO:0008006" key="11">
    <source>
        <dbReference type="Google" id="ProtNLM"/>
    </source>
</evidence>
<evidence type="ECO:0000256" key="3">
    <source>
        <dbReference type="ARBA" id="ARBA00022737"/>
    </source>
</evidence>
<feature type="region of interest" description="Disordered" evidence="6">
    <location>
        <begin position="1806"/>
        <end position="1845"/>
    </location>
</feature>
<feature type="compositionally biased region" description="Low complexity" evidence="6">
    <location>
        <begin position="309"/>
        <end position="325"/>
    </location>
</feature>
<dbReference type="InterPro" id="IPR009224">
    <property type="entry name" value="SAMP"/>
</dbReference>
<feature type="region of interest" description="Disordered" evidence="6">
    <location>
        <begin position="2188"/>
        <end position="2316"/>
    </location>
</feature>
<keyword evidence="3" id="KW-0677">Repeat</keyword>
<dbReference type="Pfam" id="PF16629">
    <property type="entry name" value="Arm_APC_u3"/>
    <property type="match status" value="1"/>
</dbReference>
<feature type="compositionally biased region" description="Low complexity" evidence="6">
    <location>
        <begin position="1994"/>
        <end position="2010"/>
    </location>
</feature>
<accession>A0ABV0NIU8</accession>
<feature type="domain" description="Adenomatous polyposis coli N-terminal dimerisation" evidence="8">
    <location>
        <begin position="7"/>
        <end position="57"/>
    </location>
</feature>
<dbReference type="InterPro" id="IPR009223">
    <property type="entry name" value="APC_rpt"/>
</dbReference>
<dbReference type="InterPro" id="IPR026831">
    <property type="entry name" value="APC_dom"/>
</dbReference>
<organism evidence="9 10">
    <name type="scientific">Goodea atripinnis</name>
    <dbReference type="NCBI Taxonomy" id="208336"/>
    <lineage>
        <taxon>Eukaryota</taxon>
        <taxon>Metazoa</taxon>
        <taxon>Chordata</taxon>
        <taxon>Craniata</taxon>
        <taxon>Vertebrata</taxon>
        <taxon>Euteleostomi</taxon>
        <taxon>Actinopterygii</taxon>
        <taxon>Neopterygii</taxon>
        <taxon>Teleostei</taxon>
        <taxon>Neoteleostei</taxon>
        <taxon>Acanthomorphata</taxon>
        <taxon>Ovalentaria</taxon>
        <taxon>Atherinomorphae</taxon>
        <taxon>Cyprinodontiformes</taxon>
        <taxon>Goodeidae</taxon>
        <taxon>Goodea</taxon>
    </lineage>
</organism>
<feature type="region of interest" description="Disordered" evidence="6">
    <location>
        <begin position="1891"/>
        <end position="2109"/>
    </location>
</feature>
<evidence type="ECO:0000259" key="7">
    <source>
        <dbReference type="Pfam" id="PF05956"/>
    </source>
</evidence>
<feature type="region of interest" description="Disordered" evidence="6">
    <location>
        <begin position="955"/>
        <end position="980"/>
    </location>
</feature>
<feature type="region of interest" description="Disordered" evidence="6">
    <location>
        <begin position="2337"/>
        <end position="2394"/>
    </location>
</feature>
<dbReference type="PANTHER" id="PTHR12607">
    <property type="entry name" value="ADENOMATOUS POLYPOSIS COLI PROTEIN FAMILY"/>
    <property type="match status" value="1"/>
</dbReference>
<keyword evidence="4" id="KW-0175">Coiled coil</keyword>
<evidence type="ECO:0000313" key="9">
    <source>
        <dbReference type="EMBL" id="MEQ2171331.1"/>
    </source>
</evidence>
<dbReference type="Pfam" id="PF05956">
    <property type="entry name" value="APC_basic"/>
    <property type="match status" value="1"/>
</dbReference>
<dbReference type="InterPro" id="IPR041257">
    <property type="entry name" value="APC_rep"/>
</dbReference>
<feature type="compositionally biased region" description="Basic residues" evidence="6">
    <location>
        <begin position="1806"/>
        <end position="1817"/>
    </location>
</feature>
<dbReference type="InterPro" id="IPR016024">
    <property type="entry name" value="ARM-type_fold"/>
</dbReference>
<reference evidence="9 10" key="1">
    <citation type="submission" date="2021-06" db="EMBL/GenBank/DDBJ databases">
        <authorList>
            <person name="Palmer J.M."/>
        </authorList>
    </citation>
    <scope>NUCLEOTIDE SEQUENCE [LARGE SCALE GENOMIC DNA]</scope>
    <source>
        <strain evidence="9 10">GA_2019</strain>
        <tissue evidence="9">Muscle</tissue>
    </source>
</reference>
<dbReference type="Gene3D" id="1.10.287.450">
    <property type="entry name" value="Helix hairpin bin"/>
    <property type="match status" value="1"/>
</dbReference>
<feature type="compositionally biased region" description="Basic and acidic residues" evidence="6">
    <location>
        <begin position="1895"/>
        <end position="1908"/>
    </location>
</feature>
<feature type="compositionally biased region" description="Polar residues" evidence="6">
    <location>
        <begin position="2014"/>
        <end position="2030"/>
    </location>
</feature>
<dbReference type="PROSITE" id="PS50176">
    <property type="entry name" value="ARM_REPEAT"/>
    <property type="match status" value="1"/>
</dbReference>
<feature type="compositionally biased region" description="Polar residues" evidence="6">
    <location>
        <begin position="2149"/>
        <end position="2158"/>
    </location>
</feature>
<name>A0ABV0NIU8_9TELE</name>
<feature type="compositionally biased region" description="Acidic residues" evidence="6">
    <location>
        <begin position="1169"/>
        <end position="1188"/>
    </location>
</feature>
<dbReference type="Pfam" id="PF05923">
    <property type="entry name" value="APC_r"/>
    <property type="match status" value="1"/>
</dbReference>
<evidence type="ECO:0000256" key="4">
    <source>
        <dbReference type="ARBA" id="ARBA00023054"/>
    </source>
</evidence>
<protein>
    <recommendedName>
        <fullName evidence="11">Adenomatous polyposis coli protein</fullName>
    </recommendedName>
</protein>
<feature type="compositionally biased region" description="Polar residues" evidence="6">
    <location>
        <begin position="1932"/>
        <end position="1941"/>
    </location>
</feature>
<sequence length="2490" mass="274805">MANAVVSYDHLALQVEVLRKENSHLRRELEDNSHHLCKLETETFGMKEMLKQLQSKLEQEAGNLASSGRTDVLHQLKELYMDLTNYYELKHQPHNLRLLTSGLGGPGMRSITGAGPGLSGSVELEDHLALPPSSCCSSSSSMAAVNRARSPLRAASRQIMVSTGEAAIMLPNHLLDGAPPQTAVISEGDGRLSDHHFEELYKERNLLLGEIDREERERLEVLSHTCHRLAQLPRIDEISLQLDLIRQNLEDKVHRSLIAEHYLASNEMVHRTQMRAARLEQLEKELQEARGSQESQLQLSGAEKPPAGEPENSGSSSSAAAGAEAADGGSKVEMVFWLLSMLANRDKDEMSRTLLALSSSQDSCIAMRKSGCVPLLVQILHEVPGGVPGETTGSGTSTGCSRDTKSRASAALHNIIFSQQDEGQAHREMKVLHMLEQIRTYCDSGWDWLENHAVTPSPGGTKTSGCLQVVADLIHLEQDMYGMQSDPINMALRRYAGMAVTNLTFGDVVNKATLCSRKSCLQALVAQLSSDSEELHQVVSSVMRNLSWRADISTKRVLRDISCVSALMTCALQATKESTLKSVLSALWNLSAHNIDNKVAICSVDGSLGFLVSTLTYRCQTNSLAIIESGGGILRNVSSLIATREDYRQILRDHNCLQTLLQHLRSHSLTIVSNACGTLWNLSARSPKDQELLWDLGAVSMLRNLIHSKHKMIAMGSAAALRNLLTNRPLKYKDAAVLSPGSCVPSLYMRKQKAFEAELNAKHLAETFDTLEKQSSKHLSLNKPLRHIESLAKDYASDSGCFDDDEAPNNSSSLDTGSFSMLPMYLTNSNFVQNQTPRRDNEPERDTDLPQVVEKKHAPPDDVVSAAAEKLAKKITNTVAKIDRLVDDITMHTSSEDSFSLSSEDHLADWPYGQNELNEARANSCSPCRLSDVSSLAYRGRLSRAHALLRLKTAHTSVSTDSLNSGSTSDGYCGSKDQVRPAPKALPIQQQRPNQLDLKVAHQEHLNVGCAVLNQTNQLDIPERDSMDNKVMDLMELSNTDIEKNQEPPVQTPVSASTKVSSDVSMTSIKLSPSYQQVPLIQSVAKFGVAKTAINVQAAQAMRRQAWVPTAMTGGSITKFSPMNSTRSPTVGTMETVQKYSVENTPICFSRCSSLSSLSSGDGGLDGQSENELESDSSLEIIEVDDGEEVKKMQEDETLEDLSDSQLLMTDSKTLPSKEKNPIEISRTPKKEKVFLRGSSPAINEDRSPSSSSENYIHDTPLVLSRCSSVSSLGSFESPSIASSIQSDPCSEMIDGTISPSDLPDSPGQTMPPSRSKTPCCVESNVPETQITGMPGQWENSLRKFIEIADSKERFNLPDLETMIYFTVEKPTENFSCASSLSALPLHEHYIQKDVELKLTPLLQNDETLPYPDEDEEGFDNGERYSEGNSEEDIEILKECINSAMPSKFRKVRSSLVTTIPSNLLKSQIRKPMQLQFNVLPNGKTQICSRRRNIYQQKDLRLDDSSFTDSAEGTPVNFSSTTSLSDETLQYPLKNRGAKDCTAKGLSKQDLMDNDAKRIEDLRIFSHFHKPHGTHYPPEIQMSRTTKHVIPTQKLLMQSKEVADRVASLKNRDRSPNQQTRQQGQGSYRKLDLPVIKQNTEGNINSKTQKENKMFRQMTHSSEDSNDFYGDNNEDVIKRASRKQMKEATRNTLSRSMTNIGRIDNSQGKPRGFQRLKQNLLRDESLACYSLSSSVSSLSDAEFDEHKSKAQQMWFKNRHNKTLNMAQQTKGVTMHCQYEEQSSPSSVSMDSEDDLLQKCITSAMPKQRRKITARKKKTENSHKQKDSDRWDMNEEMDSDDTGWDNDSDLNSVEWRAIQEGANCVVTGLQASKSHEPSSEETESVLSFMSASSFTPKEKKFAKEKKANKPLDFAQRKPIPNLPVVFRGRTVIYTPQQVTAPSQRPPQRKMPSKTDAPKNPNLAQHRSKSLHRLGQPQDTELSLPKRSSTPPPRIPKSSSSGSSESSTPSKQSQRKITSPTQTSNSVQKNTCSSSSSSPASSPPERKGRSPVVNKNEKSPPPKTQKSPVRIPFMQNSARQTRPLSPLVTNQTSPKRSNQIKGKRLSPANRFDMVRMTSVHSSSGESDRNGFLRQLTFIKESRTAFRRDGSPHNTPGSQHGSPRRAAPGASAVFLCSSRCQELKVAVQAPKRVQVKDPGKVQQAQRPIPSLQKQTTTLSRATSSERDLAARRPARRTSSESPCRVAQRSAASRISGVSHQQDQDIFKRHASSPSINLLSRVTSRSSLRSSSSDSSGRAKSEDDTKKKGQRSTSRRNIGVTWRRIRDEDVPQILKSTLPANALPLVPSPDGEKPKPPALPGKLPTIVLASRKTTDATVQTEDLSNDKTNSSTSLTAETAPVISEEEARLALLRKFSAASGSNHQDADSDGSLKSLSTTGTSDSHVGGVVTFRQGSLSKAARVTPFNYIPSPMACCLQDPQSQMAIMTEKAEEKM</sequence>
<feature type="compositionally biased region" description="Polar residues" evidence="6">
    <location>
        <begin position="2072"/>
        <end position="2098"/>
    </location>
</feature>
<keyword evidence="10" id="KW-1185">Reference proteome</keyword>
<evidence type="ECO:0000313" key="10">
    <source>
        <dbReference type="Proteomes" id="UP001476798"/>
    </source>
</evidence>
<dbReference type="InterPro" id="IPR032038">
    <property type="entry name" value="APC_N"/>
</dbReference>
<feature type="compositionally biased region" description="Low complexity" evidence="6">
    <location>
        <begin position="2276"/>
        <end position="2292"/>
    </location>
</feature>
<comment type="similarity">
    <text evidence="1">Belongs to the adenomatous polyposis coli (APC) family.</text>
</comment>
<feature type="region of interest" description="Disordered" evidence="6">
    <location>
        <begin position="1158"/>
        <end position="1220"/>
    </location>
</feature>
<feature type="compositionally biased region" description="Polar residues" evidence="6">
    <location>
        <begin position="1307"/>
        <end position="1317"/>
    </location>
</feature>
<feature type="region of interest" description="Disordered" evidence="6">
    <location>
        <begin position="1409"/>
        <end position="1429"/>
    </location>
</feature>
<proteinExistence type="inferred from homology"/>
<dbReference type="InterPro" id="IPR011989">
    <property type="entry name" value="ARM-like"/>
</dbReference>
<dbReference type="InterPro" id="IPR036149">
    <property type="entry name" value="APC_N_sf"/>
</dbReference>
<feature type="domain" description="Adenomatous polyposis coli protein basic" evidence="7">
    <location>
        <begin position="1923"/>
        <end position="2286"/>
    </location>
</feature>
<dbReference type="SUPFAM" id="SSF58050">
    <property type="entry name" value="N-terminal coiled coil domain from apc"/>
    <property type="match status" value="1"/>
</dbReference>
<feature type="region of interest" description="Disordered" evidence="6">
    <location>
        <begin position="286"/>
        <end position="325"/>
    </location>
</feature>
<feature type="repeat" description="ARM" evidence="5">
    <location>
        <begin position="655"/>
        <end position="697"/>
    </location>
</feature>
<feature type="compositionally biased region" description="Polar residues" evidence="6">
    <location>
        <begin position="1616"/>
        <end position="1626"/>
    </location>
</feature>
<feature type="region of interest" description="Disordered" evidence="6">
    <location>
        <begin position="1300"/>
        <end position="1320"/>
    </location>
</feature>
<dbReference type="Pfam" id="PF05924">
    <property type="entry name" value="SAMP"/>
    <property type="match status" value="2"/>
</dbReference>
<feature type="compositionally biased region" description="Polar residues" evidence="6">
    <location>
        <begin position="2371"/>
        <end position="2392"/>
    </location>
</feature>
<dbReference type="Gene3D" id="1.20.5.10">
    <property type="match status" value="1"/>
</dbReference>
<feature type="compositionally biased region" description="Polar residues" evidence="6">
    <location>
        <begin position="955"/>
        <end position="970"/>
    </location>
</feature>
<feature type="compositionally biased region" description="Low complexity" evidence="6">
    <location>
        <begin position="2425"/>
        <end position="2439"/>
    </location>
</feature>
<feature type="region of interest" description="Disordered" evidence="6">
    <location>
        <begin position="2415"/>
        <end position="2443"/>
    </location>
</feature>
<evidence type="ECO:0000256" key="1">
    <source>
        <dbReference type="ARBA" id="ARBA00009051"/>
    </source>
</evidence>
<dbReference type="InterPro" id="IPR026818">
    <property type="entry name" value="Apc_fam"/>
</dbReference>
<evidence type="ECO:0000256" key="6">
    <source>
        <dbReference type="SAM" id="MobiDB-lite"/>
    </source>
</evidence>
<dbReference type="InterPro" id="IPR009234">
    <property type="entry name" value="APC_basic_dom"/>
</dbReference>
<comment type="caution">
    <text evidence="9">The sequence shown here is derived from an EMBL/GenBank/DDBJ whole genome shotgun (WGS) entry which is preliminary data.</text>
</comment>
<dbReference type="Pfam" id="PF16689">
    <property type="entry name" value="APC_N_CC"/>
    <property type="match status" value="1"/>
</dbReference>
<evidence type="ECO:0000259" key="8">
    <source>
        <dbReference type="Pfam" id="PF16689"/>
    </source>
</evidence>
<feature type="compositionally biased region" description="Polar residues" evidence="6">
    <location>
        <begin position="2246"/>
        <end position="2257"/>
    </location>
</feature>
<feature type="region of interest" description="Disordered" evidence="6">
    <location>
        <begin position="1601"/>
        <end position="1629"/>
    </location>
</feature>
<feature type="compositionally biased region" description="Basic and acidic residues" evidence="6">
    <location>
        <begin position="2293"/>
        <end position="2303"/>
    </location>
</feature>
<dbReference type="Proteomes" id="UP001476798">
    <property type="component" value="Unassembled WGS sequence"/>
</dbReference>
<dbReference type="Pfam" id="PF00514">
    <property type="entry name" value="Arm"/>
    <property type="match status" value="2"/>
</dbReference>
<feature type="compositionally biased region" description="Polar residues" evidence="6">
    <location>
        <begin position="1204"/>
        <end position="1215"/>
    </location>
</feature>
<dbReference type="SUPFAM" id="SSF82931">
    <property type="entry name" value="Tumor suppressor gene product Apc"/>
    <property type="match status" value="1"/>
</dbReference>